<dbReference type="PANTHER" id="PTHR34390:SF1">
    <property type="entry name" value="SUCCINATE TRANSPORTER SUBUNIT YJJB-RELATED"/>
    <property type="match status" value="1"/>
</dbReference>
<dbReference type="Proteomes" id="UP000032076">
    <property type="component" value="Unassembled WGS sequence"/>
</dbReference>
<evidence type="ECO:0000313" key="10">
    <source>
        <dbReference type="EMBL" id="KIO72695.1"/>
    </source>
</evidence>
<dbReference type="RefSeq" id="WP_082026012.1">
    <property type="nucleotide sequence ID" value="NZ_JAMAYU010000025.1"/>
</dbReference>
<feature type="transmembrane region" description="Helical" evidence="8">
    <location>
        <begin position="129"/>
        <end position="151"/>
    </location>
</feature>
<evidence type="ECO:0000256" key="3">
    <source>
        <dbReference type="ARBA" id="ARBA00022519"/>
    </source>
</evidence>
<evidence type="ECO:0000256" key="4">
    <source>
        <dbReference type="ARBA" id="ARBA00022692"/>
    </source>
</evidence>
<evidence type="ECO:0000256" key="1">
    <source>
        <dbReference type="ARBA" id="ARBA00004651"/>
    </source>
</evidence>
<evidence type="ECO:0000313" key="11">
    <source>
        <dbReference type="Proteomes" id="UP000032076"/>
    </source>
</evidence>
<feature type="domain" description="Threonine/Serine exporter ThrE" evidence="9">
    <location>
        <begin position="27"/>
        <end position="154"/>
    </location>
</feature>
<feature type="transmembrane region" description="Helical" evidence="8">
    <location>
        <begin position="21"/>
        <end position="42"/>
    </location>
</feature>
<name>A0ABD4A6C0_9BACI</name>
<gene>
    <name evidence="10" type="ORF">B4167_2832</name>
</gene>
<comment type="similarity">
    <text evidence="7">Belongs to the ThrE exporter (TC 2.A.79) family.</text>
</comment>
<feature type="transmembrane region" description="Helical" evidence="8">
    <location>
        <begin position="98"/>
        <end position="117"/>
    </location>
</feature>
<evidence type="ECO:0000256" key="7">
    <source>
        <dbReference type="ARBA" id="ARBA00034125"/>
    </source>
</evidence>
<proteinExistence type="inferred from homology"/>
<keyword evidence="5 8" id="KW-1133">Transmembrane helix</keyword>
<feature type="transmembrane region" description="Helical" evidence="8">
    <location>
        <begin position="48"/>
        <end position="66"/>
    </location>
</feature>
<dbReference type="Pfam" id="PF12821">
    <property type="entry name" value="ThrE_2"/>
    <property type="match status" value="1"/>
</dbReference>
<keyword evidence="4 8" id="KW-0812">Transmembrane</keyword>
<dbReference type="EMBL" id="JXLU01000086">
    <property type="protein sequence ID" value="KIO72695.1"/>
    <property type="molecule type" value="Genomic_DNA"/>
</dbReference>
<evidence type="ECO:0000256" key="6">
    <source>
        <dbReference type="ARBA" id="ARBA00023136"/>
    </source>
</evidence>
<dbReference type="PANTHER" id="PTHR34390">
    <property type="entry name" value="UPF0442 PROTEIN YJJB-RELATED"/>
    <property type="match status" value="1"/>
</dbReference>
<dbReference type="InterPro" id="IPR050539">
    <property type="entry name" value="ThrE_Dicarb/AminoAcid_Exp"/>
</dbReference>
<keyword evidence="2" id="KW-1003">Cell membrane</keyword>
<evidence type="ECO:0000256" key="5">
    <source>
        <dbReference type="ARBA" id="ARBA00022989"/>
    </source>
</evidence>
<evidence type="ECO:0000256" key="8">
    <source>
        <dbReference type="SAM" id="Phobius"/>
    </source>
</evidence>
<evidence type="ECO:0000256" key="2">
    <source>
        <dbReference type="ARBA" id="ARBA00022475"/>
    </source>
</evidence>
<dbReference type="InterPro" id="IPR024528">
    <property type="entry name" value="ThrE_2"/>
</dbReference>
<feature type="transmembrane region" description="Helical" evidence="8">
    <location>
        <begin position="73"/>
        <end position="92"/>
    </location>
</feature>
<sequence>MQFFKRIPFNRKCIEKPVKDVETLIAQLITSFLATSGFGILFNVPKNAIIKCGLVGMIGWFIYFSMVEKRIDAVPASFVSAFFISALSHVFAKKYKTPVIIFIVGGIIPLVPGGLAYDAMRNFVSNEYSIAIELAAKASLIAGAIAMGIVFSEVFNNTIKQGVSVRKSKKMNE</sequence>
<reference evidence="10 11" key="1">
    <citation type="submission" date="2015-01" db="EMBL/GenBank/DDBJ databases">
        <title>Draft Genome Sequences of Four Bacillus thermoamylovorans Strains, Isolated From Food Products.</title>
        <authorList>
            <person name="Krawcyk A.O."/>
            <person name="Berendsen E.M."/>
            <person name="Eijlander R.T."/>
            <person name="de Jong A."/>
            <person name="Wells-Bennik M."/>
            <person name="Kuipers O.P."/>
        </authorList>
    </citation>
    <scope>NUCLEOTIDE SEQUENCE [LARGE SCALE GENOMIC DNA]</scope>
    <source>
        <strain evidence="10 11">B4167</strain>
    </source>
</reference>
<comment type="subcellular location">
    <subcellularLocation>
        <location evidence="1">Cell membrane</location>
        <topology evidence="1">Multi-pass membrane protein</topology>
    </subcellularLocation>
</comment>
<evidence type="ECO:0000259" key="9">
    <source>
        <dbReference type="Pfam" id="PF12821"/>
    </source>
</evidence>
<organism evidence="10 11">
    <name type="scientific">Caldibacillus thermoamylovorans</name>
    <dbReference type="NCBI Taxonomy" id="35841"/>
    <lineage>
        <taxon>Bacteria</taxon>
        <taxon>Bacillati</taxon>
        <taxon>Bacillota</taxon>
        <taxon>Bacilli</taxon>
        <taxon>Bacillales</taxon>
        <taxon>Bacillaceae</taxon>
        <taxon>Caldibacillus</taxon>
    </lineage>
</organism>
<protein>
    <recommendedName>
        <fullName evidence="9">Threonine/Serine exporter ThrE domain-containing protein</fullName>
    </recommendedName>
</protein>
<dbReference type="GO" id="GO:0005886">
    <property type="term" value="C:plasma membrane"/>
    <property type="evidence" value="ECO:0007669"/>
    <property type="project" value="UniProtKB-SubCell"/>
</dbReference>
<keyword evidence="3" id="KW-0997">Cell inner membrane</keyword>
<accession>A0ABD4A6C0</accession>
<comment type="caution">
    <text evidence="10">The sequence shown here is derived from an EMBL/GenBank/DDBJ whole genome shotgun (WGS) entry which is preliminary data.</text>
</comment>
<dbReference type="AlphaFoldDB" id="A0ABD4A6C0"/>
<keyword evidence="6 8" id="KW-0472">Membrane</keyword>